<reference evidence="3 4" key="1">
    <citation type="submission" date="2011-08" db="EMBL/GenBank/DDBJ databases">
        <title>The Genome Sequence of Clostridium hathewayi WAL-18680.</title>
        <authorList>
            <consortium name="The Broad Institute Genome Sequencing Platform"/>
            <person name="Earl A."/>
            <person name="Ward D."/>
            <person name="Feldgarden M."/>
            <person name="Gevers D."/>
            <person name="Finegold S.M."/>
            <person name="Summanen P.H."/>
            <person name="Molitoris D.R."/>
            <person name="Song M."/>
            <person name="Daigneault M."/>
            <person name="Allen-Vercoe E."/>
            <person name="Young S.K."/>
            <person name="Zeng Q."/>
            <person name="Gargeya S."/>
            <person name="Fitzgerald M."/>
            <person name="Haas B."/>
            <person name="Abouelleil A."/>
            <person name="Alvarado L."/>
            <person name="Arachchi H.M."/>
            <person name="Berlin A."/>
            <person name="Brown A."/>
            <person name="Chapman S.B."/>
            <person name="Chen Z."/>
            <person name="Dunbar C."/>
            <person name="Freedman E."/>
            <person name="Gearin G."/>
            <person name="Gellesch M."/>
            <person name="Goldberg J."/>
            <person name="Griggs A."/>
            <person name="Gujja S."/>
            <person name="Heiman D."/>
            <person name="Howarth C."/>
            <person name="Larson L."/>
            <person name="Lui A."/>
            <person name="MacDonald P.J.P."/>
            <person name="Montmayeur A."/>
            <person name="Murphy C."/>
            <person name="Neiman D."/>
            <person name="Pearson M."/>
            <person name="Priest M."/>
            <person name="Roberts A."/>
            <person name="Saif S."/>
            <person name="Shea T."/>
            <person name="Shenoy N."/>
            <person name="Sisk P."/>
            <person name="Stolte C."/>
            <person name="Sykes S."/>
            <person name="Wortman J."/>
            <person name="Nusbaum C."/>
            <person name="Birren B."/>
        </authorList>
    </citation>
    <scope>NUCLEOTIDE SEQUENCE [LARGE SCALE GENOMIC DNA]</scope>
    <source>
        <strain evidence="3 4">WAL-18680</strain>
    </source>
</reference>
<proteinExistence type="inferred from homology"/>
<accession>G5IAU7</accession>
<dbReference type="Pfam" id="PF07221">
    <property type="entry name" value="GlcNAc_2-epim"/>
    <property type="match status" value="1"/>
</dbReference>
<dbReference type="RefSeq" id="WP_006778608.1">
    <property type="nucleotide sequence ID" value="NZ_JH379027.1"/>
</dbReference>
<comment type="similarity">
    <text evidence="1">Belongs to the N-acylglucosamine 2-epimerase family.</text>
</comment>
<dbReference type="PATRIC" id="fig|742737.3.peg.624"/>
<dbReference type="GO" id="GO:0005975">
    <property type="term" value="P:carbohydrate metabolic process"/>
    <property type="evidence" value="ECO:0007669"/>
    <property type="project" value="InterPro"/>
</dbReference>
<comment type="caution">
    <text evidence="3">The sequence shown here is derived from an EMBL/GenBank/DDBJ whole genome shotgun (WGS) entry which is preliminary data.</text>
</comment>
<keyword evidence="4" id="KW-1185">Reference proteome</keyword>
<evidence type="ECO:0000313" key="3">
    <source>
        <dbReference type="EMBL" id="EHI61381.1"/>
    </source>
</evidence>
<evidence type="ECO:0000256" key="1">
    <source>
        <dbReference type="ARBA" id="ARBA00008558"/>
    </source>
</evidence>
<dbReference type="Gene3D" id="1.50.10.10">
    <property type="match status" value="1"/>
</dbReference>
<organism evidence="3 4">
    <name type="scientific">Hungatella hathewayi WAL-18680</name>
    <dbReference type="NCBI Taxonomy" id="742737"/>
    <lineage>
        <taxon>Bacteria</taxon>
        <taxon>Bacillati</taxon>
        <taxon>Bacillota</taxon>
        <taxon>Clostridia</taxon>
        <taxon>Lachnospirales</taxon>
        <taxon>Lachnospiraceae</taxon>
        <taxon>Hungatella</taxon>
    </lineage>
</organism>
<dbReference type="AlphaFoldDB" id="G5IAU7"/>
<protein>
    <recommendedName>
        <fullName evidence="5">N-acylglucosamine 2-epimerase</fullName>
    </recommendedName>
</protein>
<dbReference type="GO" id="GO:0016853">
    <property type="term" value="F:isomerase activity"/>
    <property type="evidence" value="ECO:0007669"/>
    <property type="project" value="UniProtKB-KW"/>
</dbReference>
<evidence type="ECO:0000256" key="2">
    <source>
        <dbReference type="ARBA" id="ARBA00023235"/>
    </source>
</evidence>
<dbReference type="PANTHER" id="PTHR15108">
    <property type="entry name" value="N-ACYLGLUCOSAMINE-2-EPIMERASE"/>
    <property type="match status" value="1"/>
</dbReference>
<dbReference type="HOGENOM" id="CLU_046651_0_1_9"/>
<dbReference type="SUPFAM" id="SSF48208">
    <property type="entry name" value="Six-hairpin glycosidases"/>
    <property type="match status" value="1"/>
</dbReference>
<feature type="non-terminal residue" evidence="3">
    <location>
        <position position="1"/>
    </location>
</feature>
<gene>
    <name evidence="3" type="ORF">HMPREF9473_00624</name>
</gene>
<dbReference type="InterPro" id="IPR008928">
    <property type="entry name" value="6-hairpin_glycosidase_sf"/>
</dbReference>
<name>G5IAU7_9FIRM</name>
<evidence type="ECO:0000313" key="4">
    <source>
        <dbReference type="Proteomes" id="UP000005384"/>
    </source>
</evidence>
<dbReference type="InterPro" id="IPR012341">
    <property type="entry name" value="6hp_glycosidase-like_sf"/>
</dbReference>
<dbReference type="EMBL" id="ADLN01000004">
    <property type="protein sequence ID" value="EHI61381.1"/>
    <property type="molecule type" value="Genomic_DNA"/>
</dbReference>
<dbReference type="Proteomes" id="UP000005384">
    <property type="component" value="Unassembled WGS sequence"/>
</dbReference>
<sequence>CINNKGDSMLAEDKFTWSQGRWLWILGKIYELNRKGAFSAVSEESLEMWMKGTWDFIKNHSIYGDSICCYVLTRDGQKKKDERTGRYDASIYADCFALIGMSQYVKVMGYREGLETVEQLYHSIVRRIEARDFLTEPYPIPDGYEIHGIPMILVNTVQEYILMRQSLNLPVEEETAYARGKLEFILNELYDGKGHIREHKSTPERYQDYMLDRHLNPGHTLEDAWFWVEFLETFGGLEEYLPEISEIVKETFAVGWDEEYGGLLRFVDNEGGRPRGINTGSAYEKLMEETWDMKLWWPHSEMLYLFPKMYELTGDESFLQAYEKSFTYAFTTFPNQELGEWIQIRRRDGSPEEKLVALPVKDPFHIMRNLLKNVELCL</sequence>
<keyword evidence="2" id="KW-0413">Isomerase</keyword>
<dbReference type="InterPro" id="IPR010819">
    <property type="entry name" value="AGE/CE"/>
</dbReference>
<evidence type="ECO:0008006" key="5">
    <source>
        <dbReference type="Google" id="ProtNLM"/>
    </source>
</evidence>